<dbReference type="EMBL" id="JBBPCC010000007">
    <property type="protein sequence ID" value="MEK8128814.1"/>
    <property type="molecule type" value="Genomic_DNA"/>
</dbReference>
<dbReference type="InterPro" id="IPR046953">
    <property type="entry name" value="Spore_GerAC-like_C"/>
</dbReference>
<dbReference type="Pfam" id="PF05504">
    <property type="entry name" value="Spore_GerAC"/>
    <property type="match status" value="1"/>
</dbReference>
<accession>A0ABU9DIX3</accession>
<keyword evidence="5" id="KW-0472">Membrane</keyword>
<dbReference type="Gene3D" id="3.30.300.210">
    <property type="entry name" value="Nutrient germinant receptor protein C, domain 3"/>
    <property type="match status" value="1"/>
</dbReference>
<evidence type="ECO:0000256" key="2">
    <source>
        <dbReference type="ARBA" id="ARBA00007886"/>
    </source>
</evidence>
<evidence type="ECO:0000256" key="4">
    <source>
        <dbReference type="ARBA" id="ARBA00022729"/>
    </source>
</evidence>
<dbReference type="InterPro" id="IPR008844">
    <property type="entry name" value="Spore_GerAC-like"/>
</dbReference>
<protein>
    <submittedName>
        <fullName evidence="10">Ger(X)C family spore germination protein</fullName>
    </submittedName>
</protein>
<evidence type="ECO:0000313" key="11">
    <source>
        <dbReference type="Proteomes" id="UP001469365"/>
    </source>
</evidence>
<dbReference type="InterPro" id="IPR057336">
    <property type="entry name" value="GerAC_N"/>
</dbReference>
<name>A0ABU9DIX3_9BACL</name>
<evidence type="ECO:0000256" key="3">
    <source>
        <dbReference type="ARBA" id="ARBA00022544"/>
    </source>
</evidence>
<gene>
    <name evidence="10" type="ORF">WMW72_12960</name>
</gene>
<evidence type="ECO:0000256" key="1">
    <source>
        <dbReference type="ARBA" id="ARBA00004635"/>
    </source>
</evidence>
<evidence type="ECO:0000259" key="9">
    <source>
        <dbReference type="Pfam" id="PF25198"/>
    </source>
</evidence>
<dbReference type="PANTHER" id="PTHR35789">
    <property type="entry name" value="SPORE GERMINATION PROTEIN B3"/>
    <property type="match status" value="1"/>
</dbReference>
<dbReference type="RefSeq" id="WP_341415903.1">
    <property type="nucleotide sequence ID" value="NZ_JBBPCC010000007.1"/>
</dbReference>
<feature type="domain" description="Spore germination GerAC-like C-terminal" evidence="8">
    <location>
        <begin position="199"/>
        <end position="369"/>
    </location>
</feature>
<keyword evidence="6" id="KW-0564">Palmitate</keyword>
<organism evidence="10 11">
    <name type="scientific">Paenibacillus filicis</name>
    <dbReference type="NCBI Taxonomy" id="669464"/>
    <lineage>
        <taxon>Bacteria</taxon>
        <taxon>Bacillati</taxon>
        <taxon>Bacillota</taxon>
        <taxon>Bacilli</taxon>
        <taxon>Bacillales</taxon>
        <taxon>Paenibacillaceae</taxon>
        <taxon>Paenibacillus</taxon>
    </lineage>
</organism>
<dbReference type="Pfam" id="PF25198">
    <property type="entry name" value="Spore_GerAC_N"/>
    <property type="match status" value="1"/>
</dbReference>
<dbReference type="NCBIfam" id="TIGR02887">
    <property type="entry name" value="spore_ger_x_C"/>
    <property type="match status" value="1"/>
</dbReference>
<keyword evidence="4" id="KW-0732">Signal</keyword>
<sequence length="372" mass="41909">MNKRLLYASLISFALALLPGCSDRLDLEDAAFSLALGLDLDKENHLIVYTTTSVFSRDVKKRSQEIEVKTKTVRMSRQELDAYTAGAILGRKTQVLLVGKRILQHEGWFLLLEPFFRDSRNSVTMRVVAVDGPVSDIIYNNPKDKPMLPVFMAGLIDTKYKSSETVRTTLQELHRQMYEKGTTASISEISIDKNVRLTGTTLLDAQGKYADSLNMQETAFLHILKKSVKKSASLTFAIPGKPKTGPFDTDRIAVEAHKIKTKIKTSYRQDKFQFDIHVTMAVALTEKLFAYDVRTKGAQLEKMISEQTQKQIQQLIKKNQKHHIDAIGLGLYARAHEYDQYKKVEDHWGDALATADVNVVVKAIITSMGPVK</sequence>
<evidence type="ECO:0000259" key="8">
    <source>
        <dbReference type="Pfam" id="PF05504"/>
    </source>
</evidence>
<keyword evidence="7" id="KW-0449">Lipoprotein</keyword>
<feature type="domain" description="Spore germination protein N-terminal" evidence="9">
    <location>
        <begin position="23"/>
        <end position="190"/>
    </location>
</feature>
<comment type="subcellular location">
    <subcellularLocation>
        <location evidence="1">Membrane</location>
        <topology evidence="1">Lipid-anchor</topology>
    </subcellularLocation>
</comment>
<proteinExistence type="inferred from homology"/>
<dbReference type="Proteomes" id="UP001469365">
    <property type="component" value="Unassembled WGS sequence"/>
</dbReference>
<keyword evidence="11" id="KW-1185">Reference proteome</keyword>
<evidence type="ECO:0000256" key="6">
    <source>
        <dbReference type="ARBA" id="ARBA00023139"/>
    </source>
</evidence>
<evidence type="ECO:0000313" key="10">
    <source>
        <dbReference type="EMBL" id="MEK8128814.1"/>
    </source>
</evidence>
<comment type="caution">
    <text evidence="10">The sequence shown here is derived from an EMBL/GenBank/DDBJ whole genome shotgun (WGS) entry which is preliminary data.</text>
</comment>
<comment type="similarity">
    <text evidence="2">Belongs to the GerABKC lipoprotein family.</text>
</comment>
<keyword evidence="3" id="KW-0309">Germination</keyword>
<evidence type="ECO:0000256" key="7">
    <source>
        <dbReference type="ARBA" id="ARBA00023288"/>
    </source>
</evidence>
<dbReference type="PANTHER" id="PTHR35789:SF1">
    <property type="entry name" value="SPORE GERMINATION PROTEIN B3"/>
    <property type="match status" value="1"/>
</dbReference>
<reference evidence="10 11" key="1">
    <citation type="submission" date="2024-04" db="EMBL/GenBank/DDBJ databases">
        <title>draft genome sequnece of Paenibacillus filicis.</title>
        <authorList>
            <person name="Kim D.-U."/>
        </authorList>
    </citation>
    <scope>NUCLEOTIDE SEQUENCE [LARGE SCALE GENOMIC DNA]</scope>
    <source>
        <strain evidence="10 11">KACC14197</strain>
    </source>
</reference>
<evidence type="ECO:0000256" key="5">
    <source>
        <dbReference type="ARBA" id="ARBA00023136"/>
    </source>
</evidence>
<dbReference type="InterPro" id="IPR038501">
    <property type="entry name" value="Spore_GerAC_C_sf"/>
</dbReference>